<dbReference type="GO" id="GO:0003341">
    <property type="term" value="P:cilium movement"/>
    <property type="evidence" value="ECO:0007669"/>
    <property type="project" value="TreeGrafter"/>
</dbReference>
<feature type="region of interest" description="Disordered" evidence="1">
    <location>
        <begin position="1"/>
        <end position="78"/>
    </location>
</feature>
<dbReference type="OrthoDB" id="7537227at2759"/>
<feature type="compositionally biased region" description="Polar residues" evidence="1">
    <location>
        <begin position="64"/>
        <end position="78"/>
    </location>
</feature>
<dbReference type="SUPFAM" id="SSF48371">
    <property type="entry name" value="ARM repeat"/>
    <property type="match status" value="1"/>
</dbReference>
<gene>
    <name evidence="2" type="ORF">M427DRAFT_501093</name>
</gene>
<sequence length="660" mass="68604">MLRPSTAPPRASSGWNGSKVHAARPRTATLHRNAGAGGVTAPGIKPDKPNPLPALPATSPVPPSAQSNHVSVSRAPQQKSISTTLDRYARDRLAFAHSIAELSAAPFNTNILLSEGTLSLLNPLLKDCSLHVQTSAILAVARLAENSPEAAEAIVHEGLVQTLISCAESSNRHLKRLSLLALRYTSLHASHLARAIAEQGALPRMVAALSDPDPTVKEAAAWGVGAVAGQGADLAASLASLSVLPPLIACAEEPELGVKRAAVAAIGEVAAHGPSLAHALLTHSALPPLLSLLRHPSSTLRRSSLVSISRLCHTADLAEAVADAGGVESAVRCSAEEDQAVAKAAVGVMEAVVKHSVELAQMAASFGAIGPVVDFLSRARGAAKMPAILTLTHLSCSSESLALACLASSALPALVACLDPCLVPCDLAEPDIKAAVAAAACLAQMGRHSSEHARMVGGDGVLEKMAGIATRFKGRSDFAAAPLPPNSDSKNAAVRRHSDANMFSHPPHILAPTYRQIAKILAKDPAARREMASCGALEAAQRVLHLLRPPDGPASILNSRPSLPDPTPAVAPELSLLAEAVCEINACFPDEIVRYFTPGYEKDMLARLEEVRPPPSPAAVKEDLVLPGDRVAESAPLGQVKVDGSITVERRKSRASFLVR</sequence>
<accession>A0A139AUT5</accession>
<dbReference type="GO" id="GO:0008017">
    <property type="term" value="F:microtubule binding"/>
    <property type="evidence" value="ECO:0007669"/>
    <property type="project" value="TreeGrafter"/>
</dbReference>
<feature type="compositionally biased region" description="Pro residues" evidence="1">
    <location>
        <begin position="49"/>
        <end position="63"/>
    </location>
</feature>
<dbReference type="GO" id="GO:0015630">
    <property type="term" value="C:microtubule cytoskeleton"/>
    <property type="evidence" value="ECO:0007669"/>
    <property type="project" value="TreeGrafter"/>
</dbReference>
<dbReference type="STRING" id="1344416.A0A139AUT5"/>
<dbReference type="InterPro" id="IPR000225">
    <property type="entry name" value="Armadillo"/>
</dbReference>
<dbReference type="InterPro" id="IPR016024">
    <property type="entry name" value="ARM-type_fold"/>
</dbReference>
<evidence type="ECO:0000256" key="1">
    <source>
        <dbReference type="SAM" id="MobiDB-lite"/>
    </source>
</evidence>
<dbReference type="AlphaFoldDB" id="A0A139AUT5"/>
<name>A0A139AUT5_GONPJ</name>
<evidence type="ECO:0000313" key="3">
    <source>
        <dbReference type="Proteomes" id="UP000070544"/>
    </source>
</evidence>
<dbReference type="EMBL" id="KQ965735">
    <property type="protein sequence ID" value="KXS20492.1"/>
    <property type="molecule type" value="Genomic_DNA"/>
</dbReference>
<proteinExistence type="predicted"/>
<organism evidence="2 3">
    <name type="scientific">Gonapodya prolifera (strain JEL478)</name>
    <name type="common">Monoblepharis prolifera</name>
    <dbReference type="NCBI Taxonomy" id="1344416"/>
    <lineage>
        <taxon>Eukaryota</taxon>
        <taxon>Fungi</taxon>
        <taxon>Fungi incertae sedis</taxon>
        <taxon>Chytridiomycota</taxon>
        <taxon>Chytridiomycota incertae sedis</taxon>
        <taxon>Monoblepharidomycetes</taxon>
        <taxon>Monoblepharidales</taxon>
        <taxon>Gonapodyaceae</taxon>
        <taxon>Gonapodya</taxon>
    </lineage>
</organism>
<dbReference type="InterPro" id="IPR011989">
    <property type="entry name" value="ARM-like"/>
</dbReference>
<dbReference type="SMART" id="SM00185">
    <property type="entry name" value="ARM"/>
    <property type="match status" value="7"/>
</dbReference>
<dbReference type="Pfam" id="PF00514">
    <property type="entry name" value="Arm"/>
    <property type="match status" value="1"/>
</dbReference>
<dbReference type="Gene3D" id="1.25.10.10">
    <property type="entry name" value="Leucine-rich Repeat Variant"/>
    <property type="match status" value="1"/>
</dbReference>
<keyword evidence="3" id="KW-1185">Reference proteome</keyword>
<evidence type="ECO:0000313" key="2">
    <source>
        <dbReference type="EMBL" id="KXS20492.1"/>
    </source>
</evidence>
<dbReference type="Proteomes" id="UP000070544">
    <property type="component" value="Unassembled WGS sequence"/>
</dbReference>
<reference evidence="2 3" key="1">
    <citation type="journal article" date="2015" name="Genome Biol. Evol.">
        <title>Phylogenomic analyses indicate that early fungi evolved digesting cell walls of algal ancestors of land plants.</title>
        <authorList>
            <person name="Chang Y."/>
            <person name="Wang S."/>
            <person name="Sekimoto S."/>
            <person name="Aerts A.L."/>
            <person name="Choi C."/>
            <person name="Clum A."/>
            <person name="LaButti K.M."/>
            <person name="Lindquist E.A."/>
            <person name="Yee Ngan C."/>
            <person name="Ohm R.A."/>
            <person name="Salamov A.A."/>
            <person name="Grigoriev I.V."/>
            <person name="Spatafora J.W."/>
            <person name="Berbee M.L."/>
        </authorList>
    </citation>
    <scope>NUCLEOTIDE SEQUENCE [LARGE SCALE GENOMIC DNA]</scope>
    <source>
        <strain evidence="2 3">JEL478</strain>
    </source>
</reference>
<protein>
    <submittedName>
        <fullName evidence="2">ARM repeat-containing protein</fullName>
    </submittedName>
</protein>
<dbReference type="OMA" id="CEINACF"/>
<dbReference type="PANTHER" id="PTHR23314:SF0">
    <property type="entry name" value="SPERM-ASSOCIATED ANTIGEN 6"/>
    <property type="match status" value="1"/>
</dbReference>
<dbReference type="PANTHER" id="PTHR23314">
    <property type="entry name" value="SPERM-ASSOCIATED ANTIGEN 6 ARMADILLO REPEAT-CONTAINING"/>
    <property type="match status" value="1"/>
</dbReference>